<dbReference type="InterPro" id="IPR011922">
    <property type="entry name" value="Cell_div_FtsL"/>
</dbReference>
<feature type="transmembrane region" description="Helical" evidence="7">
    <location>
        <begin position="48"/>
        <end position="67"/>
    </location>
</feature>
<dbReference type="EMBL" id="JAWJAV010000001">
    <property type="protein sequence ID" value="MDV2620639.1"/>
    <property type="molecule type" value="Genomic_DNA"/>
</dbReference>
<evidence type="ECO:0000256" key="8">
    <source>
        <dbReference type="NCBIfam" id="TIGR02209"/>
    </source>
</evidence>
<dbReference type="AlphaFoldDB" id="A0AAN5YA24"/>
<evidence type="ECO:0000256" key="4">
    <source>
        <dbReference type="ARBA" id="ARBA00022989"/>
    </source>
</evidence>
<protein>
    <recommendedName>
        <fullName evidence="7 8">Cell division protein FtsL</fullName>
    </recommendedName>
</protein>
<keyword evidence="4 7" id="KW-1133">Transmembrane helix</keyword>
<reference evidence="9" key="1">
    <citation type="journal article" date="2023" name="PeerJ">
        <title>Selection and evaluation of lactic acid bacteria from chicken feces in Thailand as potential probiotics.</title>
        <authorList>
            <person name="Khurajog B."/>
            <person name="Disastra Y."/>
            <person name="Lawwyne L.D."/>
            <person name="Sirichokchatchawan W."/>
            <person name="Niyomtham W."/>
            <person name="Yindee J."/>
            <person name="Hampson D.J."/>
            <person name="Prapasarakul N."/>
        </authorList>
    </citation>
    <scope>NUCLEOTIDE SEQUENCE</scope>
    <source>
        <strain evidence="10">BF14</strain>
        <strain evidence="9">BF9</strain>
    </source>
</reference>
<evidence type="ECO:0000256" key="6">
    <source>
        <dbReference type="ARBA" id="ARBA00023306"/>
    </source>
</evidence>
<dbReference type="Proteomes" id="UP001280897">
    <property type="component" value="Unassembled WGS sequence"/>
</dbReference>
<dbReference type="EMBL" id="JAWJAX010000002">
    <property type="protein sequence ID" value="MDV2910804.1"/>
    <property type="molecule type" value="Genomic_DNA"/>
</dbReference>
<evidence type="ECO:0000313" key="9">
    <source>
        <dbReference type="EMBL" id="MDV2620639.1"/>
    </source>
</evidence>
<dbReference type="Proteomes" id="UP001280415">
    <property type="component" value="Unassembled WGS sequence"/>
</dbReference>
<keyword evidence="6 7" id="KW-0131">Cell cycle</keyword>
<reference evidence="9" key="2">
    <citation type="submission" date="2023-10" db="EMBL/GenBank/DDBJ databases">
        <authorList>
            <person name="Khurajog B."/>
        </authorList>
    </citation>
    <scope>NUCLEOTIDE SEQUENCE</scope>
    <source>
        <strain evidence="10">BF14</strain>
        <strain evidence="9">BF9</strain>
    </source>
</reference>
<comment type="caution">
    <text evidence="9">The sequence shown here is derived from an EMBL/GenBank/DDBJ whole genome shotgun (WGS) entry which is preliminary data.</text>
</comment>
<dbReference type="NCBIfam" id="TIGR02209">
    <property type="entry name" value="ftsL_broad"/>
    <property type="match status" value="1"/>
</dbReference>
<evidence type="ECO:0000256" key="3">
    <source>
        <dbReference type="ARBA" id="ARBA00022692"/>
    </source>
</evidence>
<accession>A0AAN5YA24</accession>
<comment type="subcellular location">
    <subcellularLocation>
        <location evidence="7">Cell membrane</location>
        <topology evidence="7">Single-pass type II membrane protein</topology>
    </subcellularLocation>
    <text evidence="7">Localizes to the division septum where it forms a ring structure.</text>
</comment>
<evidence type="ECO:0000256" key="7">
    <source>
        <dbReference type="HAMAP-Rule" id="MF_00910"/>
    </source>
</evidence>
<keyword evidence="1 7" id="KW-1003">Cell membrane</keyword>
<name>A0AAN5YA24_PEDAC</name>
<keyword evidence="3 7" id="KW-0812">Transmembrane</keyword>
<keyword evidence="5 7" id="KW-0472">Membrane</keyword>
<gene>
    <name evidence="7 9" type="primary">ftsL</name>
    <name evidence="9" type="ORF">R0G89_02660</name>
    <name evidence="10" type="ORF">R0H03_02820</name>
</gene>
<dbReference type="GO" id="GO:0005886">
    <property type="term" value="C:plasma membrane"/>
    <property type="evidence" value="ECO:0007669"/>
    <property type="project" value="UniProtKB-SubCell"/>
</dbReference>
<dbReference type="GO" id="GO:0032153">
    <property type="term" value="C:cell division site"/>
    <property type="evidence" value="ECO:0007669"/>
    <property type="project" value="UniProtKB-UniRule"/>
</dbReference>
<evidence type="ECO:0000313" key="10">
    <source>
        <dbReference type="EMBL" id="MDV2910804.1"/>
    </source>
</evidence>
<keyword evidence="2 7" id="KW-0132">Cell division</keyword>
<dbReference type="GeneID" id="57366136"/>
<dbReference type="KEGG" id="paci:A4V11_02885"/>
<organism evidence="9 11">
    <name type="scientific">Pediococcus acidilactici</name>
    <dbReference type="NCBI Taxonomy" id="1254"/>
    <lineage>
        <taxon>Bacteria</taxon>
        <taxon>Bacillati</taxon>
        <taxon>Bacillota</taxon>
        <taxon>Bacilli</taxon>
        <taxon>Lactobacillales</taxon>
        <taxon>Lactobacillaceae</taxon>
        <taxon>Pediococcus</taxon>
        <taxon>Pediococcus acidilactici group</taxon>
    </lineage>
</organism>
<dbReference type="HAMAP" id="MF_00910">
    <property type="entry name" value="FtsL"/>
    <property type="match status" value="1"/>
</dbReference>
<evidence type="ECO:0000256" key="5">
    <source>
        <dbReference type="ARBA" id="ARBA00023136"/>
    </source>
</evidence>
<dbReference type="InterPro" id="IPR007060">
    <property type="entry name" value="FtsL/DivIC"/>
</dbReference>
<dbReference type="GO" id="GO:0043093">
    <property type="term" value="P:FtsZ-dependent cytokinesis"/>
    <property type="evidence" value="ECO:0007669"/>
    <property type="project" value="UniProtKB-UniRule"/>
</dbReference>
<evidence type="ECO:0000256" key="1">
    <source>
        <dbReference type="ARBA" id="ARBA00022475"/>
    </source>
</evidence>
<comment type="similarity">
    <text evidence="7">Belongs to the FtsL family.</text>
</comment>
<comment type="function">
    <text evidence="7">Essential cell division protein.</text>
</comment>
<dbReference type="RefSeq" id="WP_004165986.1">
    <property type="nucleotide sequence ID" value="NZ_BJMF01000004.1"/>
</dbReference>
<proteinExistence type="inferred from homology"/>
<sequence length="129" mass="14252">MAQNNDYAGRSRMINEPTSIAGVGKKELKKAREVVTARQLPLSKFEKFLITFCGFILVGLMLTVVSGKISLSNAQHKLEATQEKTTALSSKNTTMKQEVNQLSDQNRLNKVAKKAGLSLNSENIRNVNK</sequence>
<evidence type="ECO:0000313" key="11">
    <source>
        <dbReference type="Proteomes" id="UP001280897"/>
    </source>
</evidence>
<evidence type="ECO:0000256" key="2">
    <source>
        <dbReference type="ARBA" id="ARBA00022618"/>
    </source>
</evidence>
<dbReference type="Pfam" id="PF04977">
    <property type="entry name" value="DivIC"/>
    <property type="match status" value="1"/>
</dbReference>